<keyword evidence="2" id="KW-1185">Reference proteome</keyword>
<evidence type="ECO:0000313" key="2">
    <source>
        <dbReference type="Proteomes" id="UP000037558"/>
    </source>
</evidence>
<dbReference type="OrthoDB" id="1683109at2"/>
<reference evidence="2" key="1">
    <citation type="submission" date="2015-08" db="EMBL/GenBank/DDBJ databases">
        <title>Fjat-14210 dsm16467.</title>
        <authorList>
            <person name="Liu B."/>
            <person name="Wang J."/>
            <person name="Zhu Y."/>
            <person name="Liu G."/>
            <person name="Chen Q."/>
            <person name="Chen Z."/>
            <person name="Lan J."/>
            <person name="Che J."/>
            <person name="Ge C."/>
            <person name="Shi H."/>
            <person name="Pan Z."/>
            <person name="Liu X."/>
        </authorList>
    </citation>
    <scope>NUCLEOTIDE SEQUENCE [LARGE SCALE GENOMIC DNA]</scope>
    <source>
        <strain evidence="2">DSM 16467</strain>
    </source>
</reference>
<sequence length="150" mass="16610">MNVYILSTFEYTTQLEMALSEIEQAGIDKSQIAVVRLDHNDEKGQVADSFERFDGTSYIDLAAIFGTIFMLLGVIYGHVLYLGPILWGIIGLLIGGGGGFIADYLYTKRKASPKRTHQTEVIVIIECNHTTEKTVRRILAANQSKAIGQL</sequence>
<name>A0A0M0LHY9_9BACI</name>
<dbReference type="EMBL" id="LILC01000002">
    <property type="protein sequence ID" value="KOO50507.1"/>
    <property type="molecule type" value="Genomic_DNA"/>
</dbReference>
<gene>
    <name evidence="1" type="ORF">AMD01_01790</name>
</gene>
<comment type="caution">
    <text evidence="1">The sequence shown here is derived from an EMBL/GenBank/DDBJ whole genome shotgun (WGS) entry which is preliminary data.</text>
</comment>
<dbReference type="STRING" id="284581.AMD01_01790"/>
<dbReference type="AlphaFoldDB" id="A0A0M0LHY9"/>
<accession>A0A0M0LHY9</accession>
<protein>
    <submittedName>
        <fullName evidence="1">Uncharacterized protein</fullName>
    </submittedName>
</protein>
<dbReference type="PATRIC" id="fig|284581.3.peg.618"/>
<proteinExistence type="predicted"/>
<organism evidence="1 2">
    <name type="scientific">Priestia koreensis</name>
    <dbReference type="NCBI Taxonomy" id="284581"/>
    <lineage>
        <taxon>Bacteria</taxon>
        <taxon>Bacillati</taxon>
        <taxon>Bacillota</taxon>
        <taxon>Bacilli</taxon>
        <taxon>Bacillales</taxon>
        <taxon>Bacillaceae</taxon>
        <taxon>Priestia</taxon>
    </lineage>
</organism>
<dbReference type="Proteomes" id="UP000037558">
    <property type="component" value="Unassembled WGS sequence"/>
</dbReference>
<dbReference type="RefSeq" id="WP_053399668.1">
    <property type="nucleotide sequence ID" value="NZ_JAUKEN010000002.1"/>
</dbReference>
<evidence type="ECO:0000313" key="1">
    <source>
        <dbReference type="EMBL" id="KOO50507.1"/>
    </source>
</evidence>